<proteinExistence type="inferred from homology"/>
<dbReference type="PANTHER" id="PTHR11092:SF0">
    <property type="entry name" value="EPIMERASE FAMILY PROTEIN SDR39U1"/>
    <property type="match status" value="1"/>
</dbReference>
<dbReference type="STRING" id="1027249.SAMN05216179_3067"/>
<feature type="domain" description="NAD-dependent epimerase/dehydratase" evidence="2">
    <location>
        <begin position="3"/>
        <end position="217"/>
    </location>
</feature>
<name>A0A1M7QD33_9BACI</name>
<evidence type="ECO:0000256" key="1">
    <source>
        <dbReference type="ARBA" id="ARBA00009353"/>
    </source>
</evidence>
<dbReference type="Gene3D" id="3.40.50.720">
    <property type="entry name" value="NAD(P)-binding Rossmann-like Domain"/>
    <property type="match status" value="1"/>
</dbReference>
<dbReference type="Pfam" id="PF01370">
    <property type="entry name" value="Epimerase"/>
    <property type="match status" value="1"/>
</dbReference>
<evidence type="ECO:0000259" key="3">
    <source>
        <dbReference type="Pfam" id="PF08338"/>
    </source>
</evidence>
<protein>
    <recommendedName>
        <fullName evidence="6">TIGR01777 family protein</fullName>
    </recommendedName>
</protein>
<dbReference type="EMBL" id="FRCZ01000006">
    <property type="protein sequence ID" value="SHN28533.1"/>
    <property type="molecule type" value="Genomic_DNA"/>
</dbReference>
<gene>
    <name evidence="4" type="ORF">SAMN05216179_3067</name>
</gene>
<dbReference type="NCBIfam" id="TIGR01777">
    <property type="entry name" value="yfcH"/>
    <property type="match status" value="1"/>
</dbReference>
<evidence type="ECO:0000313" key="4">
    <source>
        <dbReference type="EMBL" id="SHN28533.1"/>
    </source>
</evidence>
<dbReference type="InterPro" id="IPR013549">
    <property type="entry name" value="DUF1731"/>
</dbReference>
<reference evidence="4 5" key="1">
    <citation type="submission" date="2016-11" db="EMBL/GenBank/DDBJ databases">
        <authorList>
            <person name="Jaros S."/>
            <person name="Januszkiewicz K."/>
            <person name="Wedrychowicz H."/>
        </authorList>
    </citation>
    <scope>NUCLEOTIDE SEQUENCE [LARGE SCALE GENOMIC DNA]</scope>
    <source>
        <strain evidence="4 5">CGMCC 1.10681</strain>
    </source>
</reference>
<dbReference type="CDD" id="cd05242">
    <property type="entry name" value="SDR_a8"/>
    <property type="match status" value="1"/>
</dbReference>
<organism evidence="4 5">
    <name type="scientific">Gracilibacillus kekensis</name>
    <dbReference type="NCBI Taxonomy" id="1027249"/>
    <lineage>
        <taxon>Bacteria</taxon>
        <taxon>Bacillati</taxon>
        <taxon>Bacillota</taxon>
        <taxon>Bacilli</taxon>
        <taxon>Bacillales</taxon>
        <taxon>Bacillaceae</taxon>
        <taxon>Gracilibacillus</taxon>
    </lineage>
</organism>
<dbReference type="Pfam" id="PF08338">
    <property type="entry name" value="DUF1731"/>
    <property type="match status" value="1"/>
</dbReference>
<dbReference type="InterPro" id="IPR036291">
    <property type="entry name" value="NAD(P)-bd_dom_sf"/>
</dbReference>
<dbReference type="InterPro" id="IPR001509">
    <property type="entry name" value="Epimerase_deHydtase"/>
</dbReference>
<evidence type="ECO:0000259" key="2">
    <source>
        <dbReference type="Pfam" id="PF01370"/>
    </source>
</evidence>
<dbReference type="OrthoDB" id="9801773at2"/>
<accession>A0A1M7QD33</accession>
<dbReference type="PANTHER" id="PTHR11092">
    <property type="entry name" value="SUGAR NUCLEOTIDE EPIMERASE RELATED"/>
    <property type="match status" value="1"/>
</dbReference>
<sequence length="299" mass="33298">MNIAITGGTGFVGEHLTKALTSRGDVVYILTRSPKKYINTSFVKYVGWLSDESQPENELPELDGIINLAGDSLFGYWTKTKKDKIYQSRINATYAIDKLIANLENKPKVLINASAVGYFGTSDEKTFTEQSQEQGNDFLAEVTDAWEKTAMQIRSHNVRTVLARFGVILGEEGALPLMSLPFRFLVGGKIGSGNQWVSWIHIDDVVGMLLFALDHPKIENVLHLTAPNPVRNKELSASLAHVLNRPNWFPTPSFLLKAGLGEMSILIVDGQKVLPEKALEFGYKFNYSTIDEALKEIYD</sequence>
<dbReference type="InterPro" id="IPR010099">
    <property type="entry name" value="SDR39U1"/>
</dbReference>
<dbReference type="SUPFAM" id="SSF51735">
    <property type="entry name" value="NAD(P)-binding Rossmann-fold domains"/>
    <property type="match status" value="1"/>
</dbReference>
<dbReference type="Proteomes" id="UP000184184">
    <property type="component" value="Unassembled WGS sequence"/>
</dbReference>
<evidence type="ECO:0008006" key="6">
    <source>
        <dbReference type="Google" id="ProtNLM"/>
    </source>
</evidence>
<dbReference type="AlphaFoldDB" id="A0A1M7QD33"/>
<dbReference type="RefSeq" id="WP_073202711.1">
    <property type="nucleotide sequence ID" value="NZ_FRCZ01000006.1"/>
</dbReference>
<evidence type="ECO:0000313" key="5">
    <source>
        <dbReference type="Proteomes" id="UP000184184"/>
    </source>
</evidence>
<feature type="domain" description="DUF1731" evidence="3">
    <location>
        <begin position="251"/>
        <end position="297"/>
    </location>
</feature>
<keyword evidence="5" id="KW-1185">Reference proteome</keyword>
<comment type="similarity">
    <text evidence="1">Belongs to the NAD(P)-dependent epimerase/dehydratase family. SDR39U1 subfamily.</text>
</comment>